<dbReference type="InterPro" id="IPR013393">
    <property type="entry name" value="T3SS_HrpB4"/>
</dbReference>
<gene>
    <name evidence="1" type="ORF">FAZ69_03400</name>
</gene>
<organism evidence="1 2">
    <name type="scientific">Trinickia terrae</name>
    <dbReference type="NCBI Taxonomy" id="2571161"/>
    <lineage>
        <taxon>Bacteria</taxon>
        <taxon>Pseudomonadati</taxon>
        <taxon>Pseudomonadota</taxon>
        <taxon>Betaproteobacteria</taxon>
        <taxon>Burkholderiales</taxon>
        <taxon>Burkholderiaceae</taxon>
        <taxon>Trinickia</taxon>
    </lineage>
</organism>
<reference evidence="1 2" key="1">
    <citation type="submission" date="2019-04" db="EMBL/GenBank/DDBJ databases">
        <title>Trinickia sp. 7GSK02, isolated from subtropical forest soil.</title>
        <authorList>
            <person name="Gao Z.-H."/>
            <person name="Qiu L.-H."/>
        </authorList>
    </citation>
    <scope>NUCLEOTIDE SEQUENCE [LARGE SCALE GENOMIC DNA]</scope>
    <source>
        <strain evidence="1 2">7GSK02</strain>
    </source>
</reference>
<accession>A0A4U1ICY8</accession>
<dbReference type="EMBL" id="SWJE01000002">
    <property type="protein sequence ID" value="TKC91513.1"/>
    <property type="molecule type" value="Genomic_DNA"/>
</dbReference>
<dbReference type="RefSeq" id="WP_136892551.1">
    <property type="nucleotide sequence ID" value="NZ_SWJE01000002.1"/>
</dbReference>
<dbReference type="AlphaFoldDB" id="A0A4U1ICY8"/>
<dbReference type="Proteomes" id="UP000305539">
    <property type="component" value="Unassembled WGS sequence"/>
</dbReference>
<comment type="caution">
    <text evidence="1">The sequence shown here is derived from an EMBL/GenBank/DDBJ whole genome shotgun (WGS) entry which is preliminary data.</text>
</comment>
<name>A0A4U1ICY8_9BURK</name>
<keyword evidence="2" id="KW-1185">Reference proteome</keyword>
<evidence type="ECO:0000313" key="2">
    <source>
        <dbReference type="Proteomes" id="UP000305539"/>
    </source>
</evidence>
<evidence type="ECO:0008006" key="3">
    <source>
        <dbReference type="Google" id="ProtNLM"/>
    </source>
</evidence>
<dbReference type="OrthoDB" id="8781253at2"/>
<evidence type="ECO:0000313" key="1">
    <source>
        <dbReference type="EMBL" id="TKC91513.1"/>
    </source>
</evidence>
<sequence length="232" mass="24590">MTAAAAHPLIRMLAAFEARVRDLAGVLGDASREFTLPDEGRDPALDAHAHAIRAEAARRIWFGAPVPLAAFLEPGNRIAILAPDALRRLSAARALFACRDAVRRCVDRRVRDALAASIGPNALAVLLALPAEHGGADHALPADVSSDALARDGWRALAASGACSNASLRNLVELNLAMASDEQGPAPDIARLGADDVDARWRDDAMPDSANETNRFFSAASGMFPELQWLFG</sequence>
<protein>
    <recommendedName>
        <fullName evidence="3">Type III secretion protein</fullName>
    </recommendedName>
</protein>
<dbReference type="Pfam" id="PF09502">
    <property type="entry name" value="HrpB4"/>
    <property type="match status" value="1"/>
</dbReference>
<proteinExistence type="predicted"/>